<evidence type="ECO:0000313" key="4">
    <source>
        <dbReference type="Proteomes" id="UP001564626"/>
    </source>
</evidence>
<comment type="similarity">
    <text evidence="1">Belongs to the NAD(P)-dependent epimerase/dehydratase family.</text>
</comment>
<dbReference type="Gene3D" id="3.90.25.10">
    <property type="entry name" value="UDP-galactose 4-epimerase, domain 1"/>
    <property type="match status" value="1"/>
</dbReference>
<comment type="caution">
    <text evidence="3">The sequence shown here is derived from an EMBL/GenBank/DDBJ whole genome shotgun (WGS) entry which is preliminary data.</text>
</comment>
<dbReference type="InterPro" id="IPR001509">
    <property type="entry name" value="Epimerase_deHydtase"/>
</dbReference>
<dbReference type="Gene3D" id="3.40.50.720">
    <property type="entry name" value="NAD(P)-binding Rossmann-like Domain"/>
    <property type="match status" value="1"/>
</dbReference>
<dbReference type="Pfam" id="PF01370">
    <property type="entry name" value="Epimerase"/>
    <property type="match status" value="1"/>
</dbReference>
<proteinExistence type="inferred from homology"/>
<feature type="domain" description="NAD-dependent epimerase/dehydratase" evidence="2">
    <location>
        <begin position="3"/>
        <end position="291"/>
    </location>
</feature>
<name>A0ABV4CT49_9PSEU</name>
<dbReference type="EMBL" id="JBGEHV010000078">
    <property type="protein sequence ID" value="MEY8043132.1"/>
    <property type="molecule type" value="Genomic_DNA"/>
</dbReference>
<organism evidence="3 4">
    <name type="scientific">Saccharopolyspora cebuensis</name>
    <dbReference type="NCBI Taxonomy" id="418759"/>
    <lineage>
        <taxon>Bacteria</taxon>
        <taxon>Bacillati</taxon>
        <taxon>Actinomycetota</taxon>
        <taxon>Actinomycetes</taxon>
        <taxon>Pseudonocardiales</taxon>
        <taxon>Pseudonocardiaceae</taxon>
        <taxon>Saccharopolyspora</taxon>
    </lineage>
</organism>
<gene>
    <name evidence="3" type="ORF">AB8O55_27300</name>
</gene>
<dbReference type="PANTHER" id="PTHR43000">
    <property type="entry name" value="DTDP-D-GLUCOSE 4,6-DEHYDRATASE-RELATED"/>
    <property type="match status" value="1"/>
</dbReference>
<dbReference type="Proteomes" id="UP001564626">
    <property type="component" value="Unassembled WGS sequence"/>
</dbReference>
<keyword evidence="4" id="KW-1185">Reference proteome</keyword>
<evidence type="ECO:0000259" key="2">
    <source>
        <dbReference type="Pfam" id="PF01370"/>
    </source>
</evidence>
<dbReference type="RefSeq" id="WP_345367047.1">
    <property type="nucleotide sequence ID" value="NZ_BAABII010000017.1"/>
</dbReference>
<protein>
    <submittedName>
        <fullName evidence="3">NAD-dependent epimerase/dehydratase family protein</fullName>
    </submittedName>
</protein>
<dbReference type="InterPro" id="IPR036291">
    <property type="entry name" value="NAD(P)-bd_dom_sf"/>
</dbReference>
<accession>A0ABV4CT49</accession>
<dbReference type="CDD" id="cd05255">
    <property type="entry name" value="SQD1_like_SDR_e"/>
    <property type="match status" value="1"/>
</dbReference>
<reference evidence="3 4" key="1">
    <citation type="submission" date="2024-08" db="EMBL/GenBank/DDBJ databases">
        <title>Genome mining of Saccharopolyspora cebuensis PGLac3 from Nigerian medicinal plant.</title>
        <authorList>
            <person name="Ezeobiora C.E."/>
            <person name="Igbokwe N.H."/>
            <person name="Amin D.H."/>
            <person name="Mendie U.E."/>
        </authorList>
    </citation>
    <scope>NUCLEOTIDE SEQUENCE [LARGE SCALE GENOMIC DNA]</scope>
    <source>
        <strain evidence="3 4">PGLac3</strain>
    </source>
</reference>
<evidence type="ECO:0000313" key="3">
    <source>
        <dbReference type="EMBL" id="MEY8043132.1"/>
    </source>
</evidence>
<dbReference type="SUPFAM" id="SSF51735">
    <property type="entry name" value="NAD(P)-binding Rossmann-fold domains"/>
    <property type="match status" value="1"/>
</dbReference>
<evidence type="ECO:0000256" key="1">
    <source>
        <dbReference type="ARBA" id="ARBA00007637"/>
    </source>
</evidence>
<sequence length="389" mass="43631">MRILVLGGDGYLGWPTALHLSDCGHDVAVADNYARRGYDHEMGVQSLVPIEPMQVRVDAWREVSGKTIKSYYGDLVDGDFTTEMIRDFRPDTIVHFAEQRAAPYSMIDRKHAVYTQQNNVVGNLNVLFAIQEVDPEIHLVKLGTMGEYGTPNIDIEEGWLEVTHNGRSDRMLYPKKPGSFYHLSKVHDSHNIEFACRIWGLRATDLNQGVVYGQETPQTVRDPRLATRFDYDAIFGTVLNRFVIQAVLGHPLTVYGSGGQTRGAIDIRDTVECIRLASENPAAQGEFRVFNQITESFSVGEIAKVVANSFDGQVEVEHVDNPRVEQHEHYYNVKHTGLVELGLEPHLLSNTLIESLFGVAEAHKDRVDLGAMRPTVNWRTASSPLRTDS</sequence>